<name>A0A831WCN1_9GAMM</name>
<reference evidence="1" key="1">
    <citation type="journal article" date="2020" name="mSystems">
        <title>Genome- and Community-Level Interaction Insights into Carbon Utilization and Element Cycling Functions of Hydrothermarchaeota in Hydrothermal Sediment.</title>
        <authorList>
            <person name="Zhou Z."/>
            <person name="Liu Y."/>
            <person name="Xu W."/>
            <person name="Pan J."/>
            <person name="Luo Z.H."/>
            <person name="Li M."/>
        </authorList>
    </citation>
    <scope>NUCLEOTIDE SEQUENCE [LARGE SCALE GENOMIC DNA]</scope>
    <source>
        <strain evidence="1">HyVt-458</strain>
    </source>
</reference>
<comment type="caution">
    <text evidence="1">The sequence shown here is derived from an EMBL/GenBank/DDBJ whole genome shotgun (WGS) entry which is preliminary data.</text>
</comment>
<accession>A0A831WCN1</accession>
<dbReference type="SUPFAM" id="SSF52091">
    <property type="entry name" value="SpoIIaa-like"/>
    <property type="match status" value="1"/>
</dbReference>
<dbReference type="InterPro" id="IPR038396">
    <property type="entry name" value="SpoIIAA-like_sf"/>
</dbReference>
<dbReference type="AlphaFoldDB" id="A0A831WCN1"/>
<dbReference type="EMBL" id="DRLF01000143">
    <property type="protein sequence ID" value="HEC05974.1"/>
    <property type="molecule type" value="Genomic_DNA"/>
</dbReference>
<dbReference type="InterPro" id="IPR021866">
    <property type="entry name" value="SpoIIAA-like"/>
</dbReference>
<evidence type="ECO:0000313" key="1">
    <source>
        <dbReference type="EMBL" id="HEC05974.1"/>
    </source>
</evidence>
<dbReference type="Gene3D" id="3.40.50.10600">
    <property type="entry name" value="SpoIIaa-like domains"/>
    <property type="match status" value="1"/>
</dbReference>
<dbReference type="Pfam" id="PF11964">
    <property type="entry name" value="SpoIIAA-like"/>
    <property type="match status" value="1"/>
</dbReference>
<dbReference type="Proteomes" id="UP000886339">
    <property type="component" value="Unassembled WGS sequence"/>
</dbReference>
<organism evidence="1">
    <name type="scientific">Thiolapillus brandeum</name>
    <dbReference type="NCBI Taxonomy" id="1076588"/>
    <lineage>
        <taxon>Bacteria</taxon>
        <taxon>Pseudomonadati</taxon>
        <taxon>Pseudomonadota</taxon>
        <taxon>Gammaproteobacteria</taxon>
        <taxon>Chromatiales</taxon>
        <taxon>Sedimenticolaceae</taxon>
        <taxon>Thiolapillus</taxon>
    </lineage>
</organism>
<gene>
    <name evidence="1" type="ORF">ENJ12_03945</name>
</gene>
<proteinExistence type="predicted"/>
<dbReference type="InterPro" id="IPR036513">
    <property type="entry name" value="STAS_dom_sf"/>
</dbReference>
<sequence length="121" mass="13667">MLKIELDEESAIAVLQPEGPLTRADFEAAASRIDPYLEKHGRLRGLIIYSQDFPGWDSFGAALSHLKFIRNHHQKLSHVALVTDSRIGSLAEKLTSHFVSAEVRHFPHDQLLQAKNWILDS</sequence>
<protein>
    <submittedName>
        <fullName evidence="1">STAS/SEC14 domain-containing protein</fullName>
    </submittedName>
</protein>